<keyword evidence="1" id="KW-0812">Transmembrane</keyword>
<feature type="transmembrane region" description="Helical" evidence="1">
    <location>
        <begin position="93"/>
        <end position="111"/>
    </location>
</feature>
<dbReference type="AlphaFoldDB" id="A0A1W4X4S7"/>
<evidence type="ECO:0000259" key="2">
    <source>
        <dbReference type="PROSITE" id="PS50042"/>
    </source>
</evidence>
<dbReference type="PANTHER" id="PTHR45689:SF14">
    <property type="entry name" value="CYCLIC NUCLEOTIDE-GATED CATION CHANNEL SUBUNIT A-LIKE PROTEIN"/>
    <property type="match status" value="1"/>
</dbReference>
<dbReference type="InterPro" id="IPR000595">
    <property type="entry name" value="cNMP-bd_dom"/>
</dbReference>
<dbReference type="Gene3D" id="2.60.120.10">
    <property type="entry name" value="Jelly Rolls"/>
    <property type="match status" value="1"/>
</dbReference>
<name>A0A1W4X4S7_AGRPL</name>
<proteinExistence type="predicted"/>
<protein>
    <submittedName>
        <fullName evidence="4 5">Potassium/sodium hyperpolarization-activated cyclic nucleotide-gated channel 1-like</fullName>
    </submittedName>
</protein>
<dbReference type="SMART" id="SM00100">
    <property type="entry name" value="cNMP"/>
    <property type="match status" value="1"/>
</dbReference>
<dbReference type="InterPro" id="IPR014710">
    <property type="entry name" value="RmlC-like_jellyroll"/>
</dbReference>
<evidence type="ECO:0000256" key="1">
    <source>
        <dbReference type="SAM" id="Phobius"/>
    </source>
</evidence>
<dbReference type="GO" id="GO:0003254">
    <property type="term" value="P:regulation of membrane depolarization"/>
    <property type="evidence" value="ECO:0007669"/>
    <property type="project" value="TreeGrafter"/>
</dbReference>
<dbReference type="RefSeq" id="XP_018331124.1">
    <property type="nucleotide sequence ID" value="XM_018475622.2"/>
</dbReference>
<dbReference type="Pfam" id="PF00027">
    <property type="entry name" value="cNMP_binding"/>
    <property type="match status" value="1"/>
</dbReference>
<reference evidence="4 5" key="1">
    <citation type="submission" date="2025-04" db="UniProtKB">
        <authorList>
            <consortium name="RefSeq"/>
        </authorList>
    </citation>
    <scope>IDENTIFICATION</scope>
    <source>
        <tissue evidence="4 5">Entire body</tissue>
    </source>
</reference>
<dbReference type="InterPro" id="IPR051413">
    <property type="entry name" value="K/Na_HCN_channel"/>
</dbReference>
<dbReference type="RefSeq" id="XP_018331121.1">
    <property type="nucleotide sequence ID" value="XM_018475619.2"/>
</dbReference>
<dbReference type="PROSITE" id="PS50042">
    <property type="entry name" value="CNMP_BINDING_3"/>
    <property type="match status" value="1"/>
</dbReference>
<dbReference type="Gene3D" id="1.10.287.630">
    <property type="entry name" value="Helix hairpin bin"/>
    <property type="match status" value="1"/>
</dbReference>
<dbReference type="RefSeq" id="XP_018331122.1">
    <property type="nucleotide sequence ID" value="XM_018475620.2"/>
</dbReference>
<evidence type="ECO:0000313" key="4">
    <source>
        <dbReference type="RefSeq" id="XP_018331121.1"/>
    </source>
</evidence>
<keyword evidence="3" id="KW-1185">Reference proteome</keyword>
<sequence>MHRKKGNSQQSRYFVKFNHVCDIVDLEDPVRINYPGDDLCSRLKRTLARWRTVSDYRRDNRILRSQGVVRDERNRHFENYPYMIHPISDFRKWWGLHMIVVMALVLFLAPINSISFWSIASKFYITLTIFKLTVLYCDFVLIINFILNFFTGTENIAEKRILMDRREIAIHYLKGYFWADVWTIIPIQFISLFLTTQLAILFSLQFTKAMTYVSFLKYYKEFSENFNVNYTKQKMILLVCSIMFYFQWVTCFLMFIYLWNCGVLKGTMQTKEELIEALNLKEPITQLTYLNANGSYTGALYRATMIILLIDYGRAPPYNNVEKMVVIMIWVVSKLVYVQILSYIFQVLKANGSPAYKYTETLKQLKEYMSHKHLPVYMQRRVLDYYEFRFQNTYFKEKDILNTISNHLRQEVTMHSCGKLVENVTFFKNLPIALLVRIVSCLDTEIYLANDIISKAKSVGNCMFFIASGTVAVYTQSGKEVCHLEDGAHFGEIALVSSDSRRVTSVIAVEVCELFKLSRDDFVRAIMPYPDLLENIKKIAAERIERVNVLEEQLGYIRKES</sequence>
<dbReference type="KEGG" id="apln:108741035"/>
<dbReference type="GO" id="GO:0035725">
    <property type="term" value="P:sodium ion transmembrane transport"/>
    <property type="evidence" value="ECO:0007669"/>
    <property type="project" value="TreeGrafter"/>
</dbReference>
<dbReference type="GO" id="GO:0098855">
    <property type="term" value="C:HCN channel complex"/>
    <property type="evidence" value="ECO:0007669"/>
    <property type="project" value="TreeGrafter"/>
</dbReference>
<dbReference type="OrthoDB" id="2021138at2759"/>
<feature type="transmembrane region" description="Helical" evidence="1">
    <location>
        <begin position="325"/>
        <end position="345"/>
    </location>
</feature>
<organism evidence="3 4">
    <name type="scientific">Agrilus planipennis</name>
    <name type="common">Emerald ash borer</name>
    <name type="synonym">Agrilus marcopoli</name>
    <dbReference type="NCBI Taxonomy" id="224129"/>
    <lineage>
        <taxon>Eukaryota</taxon>
        <taxon>Metazoa</taxon>
        <taxon>Ecdysozoa</taxon>
        <taxon>Arthropoda</taxon>
        <taxon>Hexapoda</taxon>
        <taxon>Insecta</taxon>
        <taxon>Pterygota</taxon>
        <taxon>Neoptera</taxon>
        <taxon>Endopterygota</taxon>
        <taxon>Coleoptera</taxon>
        <taxon>Polyphaga</taxon>
        <taxon>Elateriformia</taxon>
        <taxon>Buprestoidea</taxon>
        <taxon>Buprestidae</taxon>
        <taxon>Agrilinae</taxon>
        <taxon>Agrilus</taxon>
    </lineage>
</organism>
<feature type="transmembrane region" description="Helical" evidence="1">
    <location>
        <begin position="196"/>
        <end position="215"/>
    </location>
</feature>
<evidence type="ECO:0000313" key="3">
    <source>
        <dbReference type="Proteomes" id="UP000192223"/>
    </source>
</evidence>
<feature type="transmembrane region" description="Helical" evidence="1">
    <location>
        <begin position="171"/>
        <end position="190"/>
    </location>
</feature>
<dbReference type="GO" id="GO:0005249">
    <property type="term" value="F:voltage-gated potassium channel activity"/>
    <property type="evidence" value="ECO:0007669"/>
    <property type="project" value="TreeGrafter"/>
</dbReference>
<dbReference type="SUPFAM" id="SSF81324">
    <property type="entry name" value="Voltage-gated potassium channels"/>
    <property type="match status" value="1"/>
</dbReference>
<dbReference type="PANTHER" id="PTHR45689">
    <property type="entry name" value="I[[H]] CHANNEL, ISOFORM E"/>
    <property type="match status" value="1"/>
</dbReference>
<feature type="domain" description="Cyclic nucleotide-binding" evidence="2">
    <location>
        <begin position="426"/>
        <end position="543"/>
    </location>
</feature>
<dbReference type="Proteomes" id="UP000192223">
    <property type="component" value="Unplaced"/>
</dbReference>
<dbReference type="Gene3D" id="1.10.287.70">
    <property type="match status" value="1"/>
</dbReference>
<evidence type="ECO:0000313" key="5">
    <source>
        <dbReference type="RefSeq" id="XP_018331122.1"/>
    </source>
</evidence>
<dbReference type="GeneID" id="108741035"/>
<keyword evidence="1" id="KW-1133">Transmembrane helix</keyword>
<feature type="transmembrane region" description="Helical" evidence="1">
    <location>
        <begin position="236"/>
        <end position="259"/>
    </location>
</feature>
<accession>A0A1W4X4S7</accession>
<dbReference type="STRING" id="224129.A0A1W4X4S7"/>
<feature type="transmembrane region" description="Helical" evidence="1">
    <location>
        <begin position="123"/>
        <end position="150"/>
    </location>
</feature>
<evidence type="ECO:0000313" key="6">
    <source>
        <dbReference type="RefSeq" id="XP_018331124.1"/>
    </source>
</evidence>
<dbReference type="InterPro" id="IPR018490">
    <property type="entry name" value="cNMP-bd_dom_sf"/>
</dbReference>
<dbReference type="CDD" id="cd00038">
    <property type="entry name" value="CAP_ED"/>
    <property type="match status" value="1"/>
</dbReference>
<keyword evidence="1" id="KW-0472">Membrane</keyword>
<dbReference type="SUPFAM" id="SSF51206">
    <property type="entry name" value="cAMP-binding domain-like"/>
    <property type="match status" value="1"/>
</dbReference>
<gene>
    <name evidence="4 5 6" type="primary">LOC108741035</name>
</gene>